<evidence type="ECO:0008006" key="5">
    <source>
        <dbReference type="Google" id="ProtNLM"/>
    </source>
</evidence>
<reference evidence="4" key="1">
    <citation type="journal article" date="2019" name="Sci. Rep.">
        <title>Draft genome of Tanacetum cinerariifolium, the natural source of mosquito coil.</title>
        <authorList>
            <person name="Yamashiro T."/>
            <person name="Shiraishi A."/>
            <person name="Satake H."/>
            <person name="Nakayama K."/>
        </authorList>
    </citation>
    <scope>NUCLEOTIDE SEQUENCE</scope>
</reference>
<evidence type="ECO:0000313" key="4">
    <source>
        <dbReference type="EMBL" id="GEU31154.1"/>
    </source>
</evidence>
<evidence type="ECO:0000256" key="1">
    <source>
        <dbReference type="SAM" id="MobiDB-lite"/>
    </source>
</evidence>
<evidence type="ECO:0000259" key="3">
    <source>
        <dbReference type="Pfam" id="PF13966"/>
    </source>
</evidence>
<dbReference type="SUPFAM" id="SSF56672">
    <property type="entry name" value="DNA/RNA polymerases"/>
    <property type="match status" value="1"/>
</dbReference>
<dbReference type="AlphaFoldDB" id="A0A6L2J653"/>
<dbReference type="PANTHER" id="PTHR33116:SF76">
    <property type="entry name" value="DUF4283 DOMAIN-CONTAINING PROTEIN"/>
    <property type="match status" value="1"/>
</dbReference>
<sequence length="1160" mass="132337">MSGTIPPPPIPNPENTGNSNRVENVFEPHNGNNNGTNNVINNTTVDKKLSNQDKRLKSIVISCLPNDTKKAVIKCSIARETWVDLILSHEGPSKIKYTKIAAFRLKFNAFKALEGEKNIDSDVEEDTMSNNKGVTRVKTFMAIAEDEPAVGKIDARSGQWVESLSKRPSLCGRSEKNLLNKFNSFKQELSLCLASKVRNIEGSLRMPMRSITFTKPLNDKGADVNETYLGDKPHATEKDPIQVNKKLSFTYVVNEQPVKKSIKIKEMRNELYVDGAAVTIPIDAIEAVNARFINTLYCYFIEGMESVLENGLWLIQRVPLTLNEWTPNTIVRFQFQDHFVGAHAIFKPYKISDHSPSILYIPSIVKVKPNPFKFFNVSVLDKRFKDVVREGWPSYVSGFDMFRVVNKLKGLKKPIRKMMYDKGNLHANVIRLRENLDKLQTYLDNDPINASIREEEAVAVVAFNEAVLIEEKIDVVKDVNGAVYQNDDVAKAFINHYEVFFGHAGTRNDFDTNNLFSTRLDANEALDMVRVVSSHEVKSAMFSMGNDKSPGLDGFTTAFFKDTWDIIGLDVTKAVCEFFTNGRLLKGLNHTILALIPKVNAPARVNDYRLISCCNVLFKYISKIIANRLEDSLKRLISLNQSAFVPGRSISENILLTQEIMHNYHLDHGVPRCAFKVDIQKVYDTVDWEFLRAVLIGFGFHDRMISWIMECVSTMSFSISVNGSLHGVRESSNFTYHRYCSKLELINLCFADDLFLFVHGDVNSTSIIKEALDKFKDASGLNPSSMSRGKAKVAWEVVCLPKKEGGLGIHRLDHFNKALMASHIWKLLSLKESLWVKWIHVYKLRNQNFWDIPYRGKMSCGWRKLLKLRPLIKDFIWSSIGDGSKVSMWFDRWCYASPLYNIISARDIARAGFSLASKVRECIHGGMWSWPTDWMVKYPILNSIPILVLNDAKSDVLEWRNSDGTSNLFSVQLVWDSIRSRDNEVPWYNLVWFPSCIPRHVVNMWIIMKKRLKTQDTLSTWDVAAGLTIVCLICETQSDSHEHLFFDCSFSQQIWSRVKHFAGLLGSGSSLDSIVSILMPIAKRRSFKSYVGKLTFAAAAYFVWQERNFRLFKNSKRLIQEVVDCVMSSVRLRLLSCHFKKSKDPVLFSRLWELPLSMLK</sequence>
<protein>
    <recommendedName>
        <fullName evidence="5">Reverse transcriptase domain-containing protein</fullName>
    </recommendedName>
</protein>
<proteinExistence type="predicted"/>
<dbReference type="PANTHER" id="PTHR33116">
    <property type="entry name" value="REVERSE TRANSCRIPTASE ZINC-BINDING DOMAIN-CONTAINING PROTEIN-RELATED-RELATED"/>
    <property type="match status" value="1"/>
</dbReference>
<dbReference type="InterPro" id="IPR043502">
    <property type="entry name" value="DNA/RNA_pol_sf"/>
</dbReference>
<dbReference type="Pfam" id="PF13966">
    <property type="entry name" value="zf-RVT"/>
    <property type="match status" value="1"/>
</dbReference>
<feature type="domain" description="Reverse transcriptase zinc-binding" evidence="3">
    <location>
        <begin position="969"/>
        <end position="1055"/>
    </location>
</feature>
<dbReference type="CDD" id="cd01650">
    <property type="entry name" value="RT_nLTR_like"/>
    <property type="match status" value="1"/>
</dbReference>
<dbReference type="Pfam" id="PF00078">
    <property type="entry name" value="RVT_1"/>
    <property type="match status" value="1"/>
</dbReference>
<accession>A0A6L2J653</accession>
<dbReference type="EMBL" id="BKCJ010000223">
    <property type="protein sequence ID" value="GEU31154.1"/>
    <property type="molecule type" value="Genomic_DNA"/>
</dbReference>
<feature type="region of interest" description="Disordered" evidence="1">
    <location>
        <begin position="1"/>
        <end position="20"/>
    </location>
</feature>
<comment type="caution">
    <text evidence="4">The sequence shown here is derived from an EMBL/GenBank/DDBJ whole genome shotgun (WGS) entry which is preliminary data.</text>
</comment>
<feature type="compositionally biased region" description="Pro residues" evidence="1">
    <location>
        <begin position="1"/>
        <end position="12"/>
    </location>
</feature>
<dbReference type="InterPro" id="IPR000477">
    <property type="entry name" value="RT_dom"/>
</dbReference>
<name>A0A6L2J653_TANCI</name>
<dbReference type="InterPro" id="IPR026960">
    <property type="entry name" value="RVT-Znf"/>
</dbReference>
<feature type="domain" description="Reverse transcriptase" evidence="2">
    <location>
        <begin position="596"/>
        <end position="777"/>
    </location>
</feature>
<evidence type="ECO:0000259" key="2">
    <source>
        <dbReference type="Pfam" id="PF00078"/>
    </source>
</evidence>
<organism evidence="4">
    <name type="scientific">Tanacetum cinerariifolium</name>
    <name type="common">Dalmatian daisy</name>
    <name type="synonym">Chrysanthemum cinerariifolium</name>
    <dbReference type="NCBI Taxonomy" id="118510"/>
    <lineage>
        <taxon>Eukaryota</taxon>
        <taxon>Viridiplantae</taxon>
        <taxon>Streptophyta</taxon>
        <taxon>Embryophyta</taxon>
        <taxon>Tracheophyta</taxon>
        <taxon>Spermatophyta</taxon>
        <taxon>Magnoliopsida</taxon>
        <taxon>eudicotyledons</taxon>
        <taxon>Gunneridae</taxon>
        <taxon>Pentapetalae</taxon>
        <taxon>asterids</taxon>
        <taxon>campanulids</taxon>
        <taxon>Asterales</taxon>
        <taxon>Asteraceae</taxon>
        <taxon>Asteroideae</taxon>
        <taxon>Anthemideae</taxon>
        <taxon>Anthemidinae</taxon>
        <taxon>Tanacetum</taxon>
    </lineage>
</organism>
<gene>
    <name evidence="4" type="ORF">Tci_003132</name>
</gene>